<reference evidence="2" key="1">
    <citation type="submission" date="2018-06" db="EMBL/GenBank/DDBJ databases">
        <authorList>
            <person name="Zhirakovskaya E."/>
        </authorList>
    </citation>
    <scope>NUCLEOTIDE SEQUENCE</scope>
</reference>
<evidence type="ECO:0008006" key="3">
    <source>
        <dbReference type="Google" id="ProtNLM"/>
    </source>
</evidence>
<proteinExistence type="predicted"/>
<keyword evidence="1" id="KW-0175">Coiled coil</keyword>
<gene>
    <name evidence="2" type="ORF">MNBD_GAMMA03-1318</name>
</gene>
<sequence length="109" mass="11888">MKKLLISATLLTVATLTGCSTTQTNPTSYSDIVTQAKSLHADASNTGYAWKQKKMKTSYVEYYLAQAENAKNKGDETEALKAAQAALKTAKAEIAQREDAINLKATWEK</sequence>
<evidence type="ECO:0000256" key="1">
    <source>
        <dbReference type="SAM" id="Coils"/>
    </source>
</evidence>
<dbReference type="AlphaFoldDB" id="A0A3B0WCP8"/>
<accession>A0A3B0WCP8</accession>
<organism evidence="2">
    <name type="scientific">hydrothermal vent metagenome</name>
    <dbReference type="NCBI Taxonomy" id="652676"/>
    <lineage>
        <taxon>unclassified sequences</taxon>
        <taxon>metagenomes</taxon>
        <taxon>ecological metagenomes</taxon>
    </lineage>
</organism>
<name>A0A3B0WCP8_9ZZZZ</name>
<protein>
    <recommendedName>
        <fullName evidence="3">DUF4398 domain-containing protein</fullName>
    </recommendedName>
</protein>
<evidence type="ECO:0000313" key="2">
    <source>
        <dbReference type="EMBL" id="VAW48477.1"/>
    </source>
</evidence>
<feature type="coiled-coil region" evidence="1">
    <location>
        <begin position="73"/>
        <end position="100"/>
    </location>
</feature>
<dbReference type="PROSITE" id="PS51257">
    <property type="entry name" value="PROKAR_LIPOPROTEIN"/>
    <property type="match status" value="1"/>
</dbReference>
<dbReference type="EMBL" id="UOFC01000208">
    <property type="protein sequence ID" value="VAW48477.1"/>
    <property type="molecule type" value="Genomic_DNA"/>
</dbReference>